<keyword evidence="6" id="KW-0378">Hydrolase</keyword>
<feature type="active site" description="Charge relay system" evidence="2">
    <location>
        <position position="223"/>
    </location>
</feature>
<dbReference type="AlphaFoldDB" id="M0D2Z3"/>
<comment type="similarity">
    <text evidence="1">Belongs to the C/M/P thioester hydrolase family.</text>
</comment>
<dbReference type="GO" id="GO:0006637">
    <property type="term" value="P:acyl-CoA metabolic process"/>
    <property type="evidence" value="ECO:0007669"/>
    <property type="project" value="InterPro"/>
</dbReference>
<reference evidence="6 7" key="1">
    <citation type="journal article" date="2014" name="PLoS Genet.">
        <title>Phylogenetically driven sequencing of extremely halophilic archaea reveals strategies for static and dynamic osmo-response.</title>
        <authorList>
            <person name="Becker E.A."/>
            <person name="Seitzer P.M."/>
            <person name="Tritt A."/>
            <person name="Larsen D."/>
            <person name="Krusor M."/>
            <person name="Yao A.I."/>
            <person name="Wu D."/>
            <person name="Madern D."/>
            <person name="Eisen J.A."/>
            <person name="Darling A.E."/>
            <person name="Facciotti M.T."/>
        </authorList>
    </citation>
    <scope>NUCLEOTIDE SEQUENCE [LARGE SCALE GENOMIC DNA]</scope>
    <source>
        <strain evidence="6 7">2-9-1</strain>
    </source>
</reference>
<dbReference type="GO" id="GO:0047617">
    <property type="term" value="F:fatty acyl-CoA hydrolase activity"/>
    <property type="evidence" value="ECO:0007669"/>
    <property type="project" value="TreeGrafter"/>
</dbReference>
<dbReference type="InterPro" id="IPR016662">
    <property type="entry name" value="Acyl-CoA_thioEstase_long-chain"/>
</dbReference>
<dbReference type="Pfam" id="PF08840">
    <property type="entry name" value="BAAT_C"/>
    <property type="match status" value="1"/>
</dbReference>
<proteinExistence type="inferred from homology"/>
<dbReference type="STRING" id="797114.C475_03364"/>
<gene>
    <name evidence="6" type="ORF">C475_03364</name>
</gene>
<dbReference type="GO" id="GO:0006631">
    <property type="term" value="P:fatty acid metabolic process"/>
    <property type="evidence" value="ECO:0007669"/>
    <property type="project" value="TreeGrafter"/>
</dbReference>
<dbReference type="SUPFAM" id="SSF53474">
    <property type="entry name" value="alpha/beta-Hydrolases"/>
    <property type="match status" value="1"/>
</dbReference>
<feature type="active site" description="Charge relay system" evidence="2">
    <location>
        <position position="364"/>
    </location>
</feature>
<dbReference type="InterPro" id="IPR042490">
    <property type="entry name" value="Thio_Ohase/BAAT_N"/>
</dbReference>
<dbReference type="OrthoDB" id="205226at2157"/>
<dbReference type="EMBL" id="AOIU01000008">
    <property type="protein sequence ID" value="ELZ29223.1"/>
    <property type="molecule type" value="Genomic_DNA"/>
</dbReference>
<dbReference type="PIRSF" id="PIRSF016521">
    <property type="entry name" value="Acyl-CoA_hydro"/>
    <property type="match status" value="1"/>
</dbReference>
<evidence type="ECO:0000259" key="5">
    <source>
        <dbReference type="Pfam" id="PF08840"/>
    </source>
</evidence>
<name>M0D2Z3_9EURY</name>
<dbReference type="Gene3D" id="3.40.50.1820">
    <property type="entry name" value="alpha/beta hydrolase"/>
    <property type="match status" value="1"/>
</dbReference>
<dbReference type="Pfam" id="PF04775">
    <property type="entry name" value="Bile_Hydr_Trans"/>
    <property type="match status" value="1"/>
</dbReference>
<evidence type="ECO:0000259" key="4">
    <source>
        <dbReference type="Pfam" id="PF04775"/>
    </source>
</evidence>
<keyword evidence="7" id="KW-1185">Reference proteome</keyword>
<dbReference type="PANTHER" id="PTHR10824">
    <property type="entry name" value="ACYL-COENZYME A THIOESTERASE-RELATED"/>
    <property type="match status" value="1"/>
</dbReference>
<dbReference type="InterPro" id="IPR014940">
    <property type="entry name" value="BAAT_C"/>
</dbReference>
<feature type="domain" description="BAAT/Acyl-CoA thioester hydrolase C-terminal" evidence="5">
    <location>
        <begin position="194"/>
        <end position="406"/>
    </location>
</feature>
<sequence>MPTIEVADEALSDEEAPVRVTGVEPGATVALVAESNRWYDDGCGSRTTFETDGEGVVDTAAHEPVEGYDGVAPMGWLWSMTPDGEAETGFPHAGRDPITVELEARVDGAVVARAETTRRPTDPGVEHVAVDSEVVGDLFVPAGEGPHPGVLVLHGSEGEPSRGRAALLAAHGFAALAVHYFGDPDPIPDQLLDVPVEYFDAAVDRLRTRSDVADSPVGVYGHSKGAEAALVAAVRYDWAGAVVAGAPAAHRWQGLDQSGERRTGSWTADGDPLPYVPFRAPPGSDEDGNVAFANVYANSLERAPDDRREAARIPVERVDAPLLLVAGGADRMWPSDEFATTVREAHSDGDSAGTDTLVYDDAGHSVTPPYRPTAGTTVADGMALGGTPAANARASADFWPRALGLLDGTLRSE</sequence>
<feature type="region of interest" description="Disordered" evidence="3">
    <location>
        <begin position="254"/>
        <end position="274"/>
    </location>
</feature>
<dbReference type="InterPro" id="IPR006862">
    <property type="entry name" value="Thio_Ohase/aa_AcTrfase"/>
</dbReference>
<dbReference type="eggNOG" id="arCOG01658">
    <property type="taxonomic scope" value="Archaea"/>
</dbReference>
<dbReference type="Proteomes" id="UP000011626">
    <property type="component" value="Unassembled WGS sequence"/>
</dbReference>
<dbReference type="InterPro" id="IPR029058">
    <property type="entry name" value="AB_hydrolase_fold"/>
</dbReference>
<organism evidence="6 7">
    <name type="scientific">Halosimplex carlsbadense 2-9-1</name>
    <dbReference type="NCBI Taxonomy" id="797114"/>
    <lineage>
        <taxon>Archaea</taxon>
        <taxon>Methanobacteriati</taxon>
        <taxon>Methanobacteriota</taxon>
        <taxon>Stenosarchaea group</taxon>
        <taxon>Halobacteria</taxon>
        <taxon>Halobacteriales</taxon>
        <taxon>Haloarculaceae</taxon>
        <taxon>Halosimplex</taxon>
    </lineage>
</organism>
<feature type="domain" description="Acyl-CoA thioester hydrolase/bile acid-CoA amino acid N-acetyltransferase" evidence="4">
    <location>
        <begin position="13"/>
        <end position="131"/>
    </location>
</feature>
<evidence type="ECO:0000256" key="2">
    <source>
        <dbReference type="PIRSR" id="PIRSR016521-1"/>
    </source>
</evidence>
<feature type="active site" description="Charge relay system" evidence="2">
    <location>
        <position position="330"/>
    </location>
</feature>
<dbReference type="Gene3D" id="2.60.40.2240">
    <property type="entry name" value="Acyl-CoA thioester hydrolase/BAAT N-terminal domain"/>
    <property type="match status" value="1"/>
</dbReference>
<evidence type="ECO:0000313" key="7">
    <source>
        <dbReference type="Proteomes" id="UP000011626"/>
    </source>
</evidence>
<evidence type="ECO:0000256" key="1">
    <source>
        <dbReference type="ARBA" id="ARBA00006538"/>
    </source>
</evidence>
<comment type="caution">
    <text evidence="6">The sequence shown here is derived from an EMBL/GenBank/DDBJ whole genome shotgun (WGS) entry which is preliminary data.</text>
</comment>
<accession>M0D2Z3</accession>
<evidence type="ECO:0000256" key="3">
    <source>
        <dbReference type="SAM" id="MobiDB-lite"/>
    </source>
</evidence>
<dbReference type="RefSeq" id="WP_006882345.1">
    <property type="nucleotide sequence ID" value="NZ_AOIU01000008.1"/>
</dbReference>
<protein>
    <submittedName>
        <fullName evidence="6">Dienelactone hydrolase-like enzyme</fullName>
    </submittedName>
</protein>
<evidence type="ECO:0000313" key="6">
    <source>
        <dbReference type="EMBL" id="ELZ29223.1"/>
    </source>
</evidence>
<dbReference type="PANTHER" id="PTHR10824:SF4">
    <property type="entry name" value="ACYL-COENZYME A THIOESTERASE 1-LIKE"/>
    <property type="match status" value="1"/>
</dbReference>